<dbReference type="Pfam" id="PF25597">
    <property type="entry name" value="SH3_retrovirus"/>
    <property type="match status" value="1"/>
</dbReference>
<dbReference type="GO" id="GO:0003964">
    <property type="term" value="F:RNA-directed DNA polymerase activity"/>
    <property type="evidence" value="ECO:0007669"/>
    <property type="project" value="UniProtKB-KW"/>
</dbReference>
<dbReference type="AlphaFoldDB" id="A0A5A7T487"/>
<gene>
    <name evidence="2" type="ORF">E6C27_scaffold270G001440</name>
</gene>
<accession>A0A5A7T487</accession>
<organism evidence="2 3">
    <name type="scientific">Cucumis melo var. makuwa</name>
    <name type="common">Oriental melon</name>
    <dbReference type="NCBI Taxonomy" id="1194695"/>
    <lineage>
        <taxon>Eukaryota</taxon>
        <taxon>Viridiplantae</taxon>
        <taxon>Streptophyta</taxon>
        <taxon>Embryophyta</taxon>
        <taxon>Tracheophyta</taxon>
        <taxon>Spermatophyta</taxon>
        <taxon>Magnoliopsida</taxon>
        <taxon>eudicotyledons</taxon>
        <taxon>Gunneridae</taxon>
        <taxon>Pentapetalae</taxon>
        <taxon>rosids</taxon>
        <taxon>fabids</taxon>
        <taxon>Cucurbitales</taxon>
        <taxon>Cucurbitaceae</taxon>
        <taxon>Benincaseae</taxon>
        <taxon>Cucumis</taxon>
    </lineage>
</organism>
<keyword evidence="2" id="KW-0548">Nucleotidyltransferase</keyword>
<keyword evidence="2" id="KW-0808">Transferase</keyword>
<dbReference type="Proteomes" id="UP000321393">
    <property type="component" value="Unassembled WGS sequence"/>
</dbReference>
<evidence type="ECO:0000313" key="3">
    <source>
        <dbReference type="Proteomes" id="UP000321393"/>
    </source>
</evidence>
<comment type="caution">
    <text evidence="2">The sequence shown here is derived from an EMBL/GenBank/DDBJ whole genome shotgun (WGS) entry which is preliminary data.</text>
</comment>
<reference evidence="2 3" key="1">
    <citation type="submission" date="2019-08" db="EMBL/GenBank/DDBJ databases">
        <title>Draft genome sequences of two oriental melons (Cucumis melo L. var makuwa).</title>
        <authorList>
            <person name="Kwon S.-Y."/>
        </authorList>
    </citation>
    <scope>NUCLEOTIDE SEQUENCE [LARGE SCALE GENOMIC DNA]</scope>
    <source>
        <strain evidence="3">cv. SW 3</strain>
        <tissue evidence="2">Leaf</tissue>
    </source>
</reference>
<evidence type="ECO:0000313" key="2">
    <source>
        <dbReference type="EMBL" id="KAA0038284.1"/>
    </source>
</evidence>
<dbReference type="InterPro" id="IPR057670">
    <property type="entry name" value="SH3_retrovirus"/>
</dbReference>
<dbReference type="EMBL" id="SSTE01018746">
    <property type="protein sequence ID" value="KAA0038284.1"/>
    <property type="molecule type" value="Genomic_DNA"/>
</dbReference>
<proteinExistence type="predicted"/>
<feature type="domain" description="Retroviral polymerase SH3-like" evidence="1">
    <location>
        <begin position="255"/>
        <end position="306"/>
    </location>
</feature>
<protein>
    <submittedName>
        <fullName evidence="2">Reverse transcriptase</fullName>
    </submittedName>
</protein>
<name>A0A5A7T487_CUCMM</name>
<sequence>MEDLFRRLQNLSANLSFNHSTIMNFLLQPQEARPASLLCHWDARVPQHHPTITRSQLDLRFPTRVVVNPHMLPLLQHEPPLSHLQTQTNIQLPPIVSATHIHSTIEVGDVKIKSSGATSTNPSPGLHTILPMQKIDLCREIVWNCPNDGIQYTQIEVVDKIYVFLAGHNPKFDIVHGHLLGQIPIPSLMEVCSEVYLEEDRTSAMSSLTPLPLILLSSVQGLNNIESLFPHNHTSQPNLSLLFKVMFGDHPSHGPNQTKFSPRAKRSMFVGYHLHLRGYKCFHPSSRKYSVTMDVTFLEDRLFFPVSPLQGESVSKDSNHVVSLESTYPIVVILHDPNPHNIVLPTNQVPWKNYYKRNLRKEQVEKGSVDEVVTNKEDKTDENEDIAQYTKNKTKQDHQRNINEYDPSIYLLIAEERNESPRKEQDLGFLHTSQRTLDCGSKWVFALKYIADGTLDRHKVRVLLPIVVNKDWPCINLNGDLEEEVFMSPPLRFKAQFDNQGLLLIENPPRDIASLCGAILLLGEVRSKEMWLKAALKLNTRL</sequence>
<evidence type="ECO:0000259" key="1">
    <source>
        <dbReference type="Pfam" id="PF25597"/>
    </source>
</evidence>
<keyword evidence="2" id="KW-0695">RNA-directed DNA polymerase</keyword>